<dbReference type="Pfam" id="PF01522">
    <property type="entry name" value="Polysacc_deac_1"/>
    <property type="match status" value="1"/>
</dbReference>
<dbReference type="InterPro" id="IPR002509">
    <property type="entry name" value="NODB_dom"/>
</dbReference>
<evidence type="ECO:0000256" key="8">
    <source>
        <dbReference type="SAM" id="Phobius"/>
    </source>
</evidence>
<dbReference type="InterPro" id="IPR029044">
    <property type="entry name" value="Nucleotide-diphossugar_trans"/>
</dbReference>
<dbReference type="PANTHER" id="PTHR43630">
    <property type="entry name" value="POLY-BETA-1,6-N-ACETYL-D-GLUCOSAMINE SYNTHASE"/>
    <property type="match status" value="1"/>
</dbReference>
<proteinExistence type="inferred from homology"/>
<dbReference type="PANTHER" id="PTHR43630:SF1">
    <property type="entry name" value="POLY-BETA-1,6-N-ACETYL-D-GLUCOSAMINE SYNTHASE"/>
    <property type="match status" value="1"/>
</dbReference>
<keyword evidence="8" id="KW-1133">Transmembrane helix</keyword>
<dbReference type="Pfam" id="PF13641">
    <property type="entry name" value="Glyco_tranf_2_3"/>
    <property type="match status" value="1"/>
</dbReference>
<evidence type="ECO:0000256" key="4">
    <source>
        <dbReference type="ARBA" id="ARBA00020071"/>
    </source>
</evidence>
<dbReference type="RefSeq" id="WP_143057914.1">
    <property type="nucleotide sequence ID" value="NZ_BMGV01000004.1"/>
</dbReference>
<dbReference type="Gene3D" id="3.10.50.10">
    <property type="match status" value="1"/>
</dbReference>
<keyword evidence="8" id="KW-0812">Transmembrane</keyword>
<evidence type="ECO:0000256" key="3">
    <source>
        <dbReference type="ARBA" id="ARBA00010973"/>
    </source>
</evidence>
<comment type="function">
    <text evidence="1">Is involved in generating a small heat-stable compound (Nod), an acylated oligomer of N-acetylglucosamine, that stimulates mitosis in various plant protoplasts.</text>
</comment>
<keyword evidence="6 10" id="KW-0808">Transferase</keyword>
<evidence type="ECO:0000313" key="10">
    <source>
        <dbReference type="EMBL" id="SEJ36206.1"/>
    </source>
</evidence>
<dbReference type="CDD" id="cd06423">
    <property type="entry name" value="CESA_like"/>
    <property type="match status" value="1"/>
</dbReference>
<dbReference type="Gene3D" id="3.90.550.10">
    <property type="entry name" value="Spore Coat Polysaccharide Biosynthesis Protein SpsA, Chain A"/>
    <property type="match status" value="1"/>
</dbReference>
<dbReference type="EMBL" id="FNYD01000004">
    <property type="protein sequence ID" value="SEJ36206.1"/>
    <property type="molecule type" value="Genomic_DNA"/>
</dbReference>
<evidence type="ECO:0000313" key="11">
    <source>
        <dbReference type="Proteomes" id="UP000199379"/>
    </source>
</evidence>
<evidence type="ECO:0000256" key="5">
    <source>
        <dbReference type="ARBA" id="ARBA00022676"/>
    </source>
</evidence>
<dbReference type="OrthoDB" id="5291101at2"/>
<dbReference type="SUPFAM" id="SSF88713">
    <property type="entry name" value="Glycoside hydrolase/deacetylase"/>
    <property type="match status" value="1"/>
</dbReference>
<keyword evidence="11" id="KW-1185">Reference proteome</keyword>
<gene>
    <name evidence="10" type="ORF">SAMN05444007_104265</name>
</gene>
<comment type="similarity">
    <text evidence="2">Belongs to the glycosyltransferase 2 family.</text>
</comment>
<evidence type="ECO:0000259" key="9">
    <source>
        <dbReference type="PROSITE" id="PS51677"/>
    </source>
</evidence>
<accession>A0A1H6Y6W1</accession>
<feature type="transmembrane region" description="Helical" evidence="8">
    <location>
        <begin position="1020"/>
        <end position="1042"/>
    </location>
</feature>
<dbReference type="GO" id="GO:0005975">
    <property type="term" value="P:carbohydrate metabolic process"/>
    <property type="evidence" value="ECO:0007669"/>
    <property type="project" value="InterPro"/>
</dbReference>
<feature type="transmembrane region" description="Helical" evidence="8">
    <location>
        <begin position="977"/>
        <end position="1000"/>
    </location>
</feature>
<dbReference type="GO" id="GO:0016757">
    <property type="term" value="F:glycosyltransferase activity"/>
    <property type="evidence" value="ECO:0007669"/>
    <property type="project" value="UniProtKB-KW"/>
</dbReference>
<feature type="domain" description="NodB homology" evidence="9">
    <location>
        <begin position="464"/>
        <end position="653"/>
    </location>
</feature>
<feature type="transmembrane region" description="Helical" evidence="8">
    <location>
        <begin position="694"/>
        <end position="715"/>
    </location>
</feature>
<keyword evidence="8" id="KW-0472">Membrane</keyword>
<dbReference type="STRING" id="1227549.SAMN05444007_104265"/>
<dbReference type="AlphaFoldDB" id="A0A1H6Y6W1"/>
<keyword evidence="5" id="KW-0328">Glycosyltransferase</keyword>
<name>A0A1H6Y6W1_9RHOB</name>
<evidence type="ECO:0000256" key="6">
    <source>
        <dbReference type="ARBA" id="ARBA00022679"/>
    </source>
</evidence>
<protein>
    <recommendedName>
        <fullName evidence="4">Chitooligosaccharide deacetylase</fullName>
    </recommendedName>
    <alternativeName>
        <fullName evidence="7">Nodulation protein B</fullName>
    </alternativeName>
</protein>
<evidence type="ECO:0000256" key="7">
    <source>
        <dbReference type="ARBA" id="ARBA00032976"/>
    </source>
</evidence>
<dbReference type="GO" id="GO:0016810">
    <property type="term" value="F:hydrolase activity, acting on carbon-nitrogen (but not peptide) bonds"/>
    <property type="evidence" value="ECO:0007669"/>
    <property type="project" value="InterPro"/>
</dbReference>
<evidence type="ECO:0000256" key="2">
    <source>
        <dbReference type="ARBA" id="ARBA00006739"/>
    </source>
</evidence>
<evidence type="ECO:0000256" key="1">
    <source>
        <dbReference type="ARBA" id="ARBA00003236"/>
    </source>
</evidence>
<sequence>MALASSFFILLGLWVAGLTLSVLMEQGPQGQNLVARNAHTPGTQPLFDFETDGAVDLAVVEPHSHDHAAAAPQGCTKGVTPGRAGFQNVFATVPVQLEWMETSLAQACDAVDVVMPEWYHLDDAGLRTLANTAPAADNGVTLDGLGTGYQAMPVVRVPGDAPDALVHLTEPDSRARLVRELARVTTFPDHAGVCVDLSALPVGQLGSMGTFVSEFARAVSDTGRDSCIALGADALDGGASGLLDITDRVLVKAFRHRLDSGTPTPVSGRDWYRDTLAAATTAISPERLVLMLGAGGRAWESGRSGSVAIDYATAMEGLAGNRGRSKFATASENTLITYLDSTGRRHQIWLAGAATTYNQMLDARSAGVRNIGIWGLGREDPSLWPLLTEATLDAETALPLLEQVDLSGHVRYSGEGPFLDFTESGAAGRRTVRIDAQTGRVADLRYAALPRPYSVRRWGRPDEKVVALTFDDGPDTAATGPILDILAEAGVTASFFPVGTQMLVERDMVRRVINEGHLVGSHSFSHSQMDQVSDRRIRTELNLQARILASVAGHTPVMFRAPFVRGRGPIAGTIAQKMHMVDQIGYLTLGSEIVPPDWEIESADQITEFIIRSVLDGDGNVILLHDGGGDRSATVEALPAVISGLRAEGYRFVNLDELAGLGRADLMPVEFGSRKVFERYAIAALGGGLSVLKVAFWVVIGLGLFRALVMLTLALRRGRDSTVLPLHRPSVTVLVPAYNEEKVIVRTVRSILASRYRNLSVMVVDDGSTDDTKGVVQREFANDPRVTLLSQRNQGKWKAANTAFGSVTSEIVVAIDADTLVDPEAIGRLVPHFADPDVGAVAGNVMVCNPGNLLTRLQSVEYITAQNIDRRAFETRNAMMVVPGAIGAWRVDAVHDAGLYSAETMTEDADLTVSILRCGYQVRFEERAYTFTEAPETVRAFLAQRLRWSLGMMQTAWKHRRALREQGALGRWTFPDLLIFGVLIPVFAPVVDLVILLALAGIAVDLVQGTPILDGPVSGMVLAGCLVLPVIETIVTVTAFVLEPRASRRLLLVLPMQRIFFRPLLTLTVYRALWRALTGRLASWSKLRRTASVNLAELVKQQPAYALTSETSGSRSR</sequence>
<dbReference type="SUPFAM" id="SSF53448">
    <property type="entry name" value="Nucleotide-diphospho-sugar transferases"/>
    <property type="match status" value="1"/>
</dbReference>
<dbReference type="PROSITE" id="PS51677">
    <property type="entry name" value="NODB"/>
    <property type="match status" value="1"/>
</dbReference>
<organism evidence="10 11">
    <name type="scientific">Cribrihabitans marinus</name>
    <dbReference type="NCBI Taxonomy" id="1227549"/>
    <lineage>
        <taxon>Bacteria</taxon>
        <taxon>Pseudomonadati</taxon>
        <taxon>Pseudomonadota</taxon>
        <taxon>Alphaproteobacteria</taxon>
        <taxon>Rhodobacterales</taxon>
        <taxon>Paracoccaceae</taxon>
        <taxon>Cribrihabitans</taxon>
    </lineage>
</organism>
<comment type="similarity">
    <text evidence="3">Belongs to the polysaccharide deacetylase family.</text>
</comment>
<dbReference type="InterPro" id="IPR029070">
    <property type="entry name" value="Chitinase_insertion_sf"/>
</dbReference>
<dbReference type="Gene3D" id="3.20.20.370">
    <property type="entry name" value="Glycoside hydrolase/deacetylase"/>
    <property type="match status" value="1"/>
</dbReference>
<dbReference type="Proteomes" id="UP000199379">
    <property type="component" value="Unassembled WGS sequence"/>
</dbReference>
<reference evidence="10 11" key="1">
    <citation type="submission" date="2016-10" db="EMBL/GenBank/DDBJ databases">
        <authorList>
            <person name="de Groot N.N."/>
        </authorList>
    </citation>
    <scope>NUCLEOTIDE SEQUENCE [LARGE SCALE GENOMIC DNA]</scope>
    <source>
        <strain evidence="10 11">DSM 29340</strain>
    </source>
</reference>
<dbReference type="InterPro" id="IPR011330">
    <property type="entry name" value="Glyco_hydro/deAcase_b/a-brl"/>
</dbReference>
<dbReference type="Gene3D" id="3.20.20.80">
    <property type="entry name" value="Glycosidases"/>
    <property type="match status" value="1"/>
</dbReference>